<gene>
    <name evidence="1" type="ORF">RJ640_016763</name>
</gene>
<name>A0AA88QSY5_9ASTE</name>
<organism evidence="1 2">
    <name type="scientific">Escallonia rubra</name>
    <dbReference type="NCBI Taxonomy" id="112253"/>
    <lineage>
        <taxon>Eukaryota</taxon>
        <taxon>Viridiplantae</taxon>
        <taxon>Streptophyta</taxon>
        <taxon>Embryophyta</taxon>
        <taxon>Tracheophyta</taxon>
        <taxon>Spermatophyta</taxon>
        <taxon>Magnoliopsida</taxon>
        <taxon>eudicotyledons</taxon>
        <taxon>Gunneridae</taxon>
        <taxon>Pentapetalae</taxon>
        <taxon>asterids</taxon>
        <taxon>campanulids</taxon>
        <taxon>Escalloniales</taxon>
        <taxon>Escalloniaceae</taxon>
        <taxon>Escallonia</taxon>
    </lineage>
</organism>
<evidence type="ECO:0000313" key="2">
    <source>
        <dbReference type="Proteomes" id="UP001187471"/>
    </source>
</evidence>
<protein>
    <submittedName>
        <fullName evidence="1">Uncharacterized protein</fullName>
    </submittedName>
</protein>
<sequence>MYVETVGKFEAEEGREKRIKEESKGSGFWQDVPIDDLWLGELEQYVTALEALKKKVETRG</sequence>
<keyword evidence="2" id="KW-1185">Reference proteome</keyword>
<evidence type="ECO:0000313" key="1">
    <source>
        <dbReference type="EMBL" id="KAK2974277.1"/>
    </source>
</evidence>
<dbReference type="AlphaFoldDB" id="A0AA88QSY5"/>
<comment type="caution">
    <text evidence="1">The sequence shown here is derived from an EMBL/GenBank/DDBJ whole genome shotgun (WGS) entry which is preliminary data.</text>
</comment>
<dbReference type="Proteomes" id="UP001187471">
    <property type="component" value="Unassembled WGS sequence"/>
</dbReference>
<reference evidence="1" key="1">
    <citation type="submission" date="2022-12" db="EMBL/GenBank/DDBJ databases">
        <title>Draft genome assemblies for two species of Escallonia (Escalloniales).</title>
        <authorList>
            <person name="Chanderbali A."/>
            <person name="Dervinis C."/>
            <person name="Anghel I."/>
            <person name="Soltis D."/>
            <person name="Soltis P."/>
            <person name="Zapata F."/>
        </authorList>
    </citation>
    <scope>NUCLEOTIDE SEQUENCE</scope>
    <source>
        <strain evidence="1">UCBG92.1500</strain>
        <tissue evidence="1">Leaf</tissue>
    </source>
</reference>
<proteinExistence type="predicted"/>
<accession>A0AA88QSY5</accession>
<dbReference type="EMBL" id="JAVXUO010002326">
    <property type="protein sequence ID" value="KAK2974277.1"/>
    <property type="molecule type" value="Genomic_DNA"/>
</dbReference>